<dbReference type="EMBL" id="NPEV01000002">
    <property type="protein sequence ID" value="RAI29786.1"/>
    <property type="molecule type" value="Genomic_DNA"/>
</dbReference>
<feature type="binding site" description="axial binding residue" evidence="17">
    <location>
        <position position="175"/>
    </location>
    <ligand>
        <name>heme</name>
        <dbReference type="ChEBI" id="CHEBI:30413"/>
        <label>4</label>
    </ligand>
    <ligandPart>
        <name>Fe</name>
        <dbReference type="ChEBI" id="CHEBI:18248"/>
    </ligandPart>
</feature>
<keyword evidence="5 15" id="KW-1003">Cell membrane</keyword>
<evidence type="ECO:0000256" key="9">
    <source>
        <dbReference type="ARBA" id="ARBA00022723"/>
    </source>
</evidence>
<name>A0A327JW20_9HYPH</name>
<evidence type="ECO:0000256" key="10">
    <source>
        <dbReference type="ARBA" id="ARBA00022982"/>
    </source>
</evidence>
<organism evidence="20 21">
    <name type="scientific">Rhodobium orientis</name>
    <dbReference type="NCBI Taxonomy" id="34017"/>
    <lineage>
        <taxon>Bacteria</taxon>
        <taxon>Pseudomonadati</taxon>
        <taxon>Pseudomonadota</taxon>
        <taxon>Alphaproteobacteria</taxon>
        <taxon>Hyphomicrobiales</taxon>
        <taxon>Rhodobiaceae</taxon>
        <taxon>Rhodobium</taxon>
    </lineage>
</organism>
<evidence type="ECO:0000256" key="16">
    <source>
        <dbReference type="PIRSR" id="PIRSR000014-1"/>
    </source>
</evidence>
<dbReference type="PANTHER" id="PTHR30333">
    <property type="entry name" value="CYTOCHROME C-TYPE PROTEIN"/>
    <property type="match status" value="1"/>
</dbReference>
<feature type="binding site" description="covalent" evidence="16">
    <location>
        <position position="139"/>
    </location>
    <ligand>
        <name>heme</name>
        <dbReference type="ChEBI" id="CHEBI:30413"/>
        <label>3</label>
    </ligand>
</feature>
<dbReference type="GO" id="GO:0009055">
    <property type="term" value="F:electron transfer activity"/>
    <property type="evidence" value="ECO:0007669"/>
    <property type="project" value="UniProtKB-UniRule"/>
</dbReference>
<evidence type="ECO:0000256" key="3">
    <source>
        <dbReference type="ARBA" id="ARBA00007395"/>
    </source>
</evidence>
<proteinExistence type="inferred from homology"/>
<comment type="function">
    <text evidence="14">Mediates electron flow from quinones to the NapAB complex.</text>
</comment>
<dbReference type="Proteomes" id="UP000249299">
    <property type="component" value="Unassembled WGS sequence"/>
</dbReference>
<evidence type="ECO:0000256" key="14">
    <source>
        <dbReference type="ARBA" id="ARBA00055242"/>
    </source>
</evidence>
<evidence type="ECO:0000256" key="7">
    <source>
        <dbReference type="ARBA" id="ARBA00022617"/>
    </source>
</evidence>
<reference evidence="20 21" key="1">
    <citation type="submission" date="2017-07" db="EMBL/GenBank/DDBJ databases">
        <title>Draft Genome Sequences of Select Purple Nonsulfur Bacteria.</title>
        <authorList>
            <person name="Lasarre B."/>
            <person name="Mckinlay J.B."/>
        </authorList>
    </citation>
    <scope>NUCLEOTIDE SEQUENCE [LARGE SCALE GENOMIC DNA]</scope>
    <source>
        <strain evidence="20 21">DSM 11290</strain>
    </source>
</reference>
<feature type="binding site" description="covalent" evidence="16">
    <location>
        <position position="49"/>
    </location>
    <ligand>
        <name>heme</name>
        <dbReference type="ChEBI" id="CHEBI:30413"/>
        <label>1</label>
    </ligand>
</feature>
<evidence type="ECO:0000256" key="1">
    <source>
        <dbReference type="ARBA" id="ARBA00004249"/>
    </source>
</evidence>
<dbReference type="Gene3D" id="1.10.3820.10">
    <property type="entry name" value="Di-heme elbow motif domain"/>
    <property type="match status" value="1"/>
</dbReference>
<evidence type="ECO:0000256" key="15">
    <source>
        <dbReference type="PIRNR" id="PIRNR000014"/>
    </source>
</evidence>
<dbReference type="InterPro" id="IPR051174">
    <property type="entry name" value="Cytochrome_c-type_ET"/>
</dbReference>
<dbReference type="AlphaFoldDB" id="A0A327JW20"/>
<dbReference type="GO" id="GO:0005886">
    <property type="term" value="C:plasma membrane"/>
    <property type="evidence" value="ECO:0007669"/>
    <property type="project" value="UniProtKB-SubCell"/>
</dbReference>
<keyword evidence="21" id="KW-1185">Reference proteome</keyword>
<dbReference type="InterPro" id="IPR038266">
    <property type="entry name" value="NapC/NirT_cytc_sf"/>
</dbReference>
<comment type="caution">
    <text evidence="20">The sequence shown here is derived from an EMBL/GenBank/DDBJ whole genome shotgun (WGS) entry which is preliminary data.</text>
</comment>
<feature type="binding site" description="axial binding residue" evidence="17">
    <location>
        <position position="340"/>
    </location>
    <ligand>
        <name>heme</name>
        <dbReference type="ChEBI" id="CHEBI:30413"/>
        <label>5</label>
    </ligand>
    <ligandPart>
        <name>Fe</name>
        <dbReference type="ChEBI" id="CHEBI:18248"/>
    </ligandPart>
</feature>
<evidence type="ECO:0000256" key="13">
    <source>
        <dbReference type="ARBA" id="ARBA00023136"/>
    </source>
</evidence>
<evidence type="ECO:0000313" key="20">
    <source>
        <dbReference type="EMBL" id="RAI29786.1"/>
    </source>
</evidence>
<feature type="binding site" description="axial binding residue" evidence="17">
    <location>
        <position position="53"/>
    </location>
    <ligand>
        <name>heme</name>
        <dbReference type="ChEBI" id="CHEBI:30413"/>
        <label>1</label>
    </ligand>
    <ligandPart>
        <name>Fe</name>
        <dbReference type="ChEBI" id="CHEBI:18248"/>
    </ligandPart>
</feature>
<dbReference type="PANTHER" id="PTHR30333:SF1">
    <property type="entry name" value="CYTOCHROME C-TYPE PROTEIN NAPC"/>
    <property type="match status" value="1"/>
</dbReference>
<dbReference type="InterPro" id="IPR009154">
    <property type="entry name" value="Membr-bd_4haem_cyt_TorC"/>
</dbReference>
<comment type="similarity">
    <text evidence="3">Belongs to the NapC/NirT/NrfH family.</text>
</comment>
<evidence type="ECO:0000256" key="5">
    <source>
        <dbReference type="ARBA" id="ARBA00022475"/>
    </source>
</evidence>
<evidence type="ECO:0000313" key="21">
    <source>
        <dbReference type="Proteomes" id="UP000249299"/>
    </source>
</evidence>
<evidence type="ECO:0000259" key="19">
    <source>
        <dbReference type="Pfam" id="PF03264"/>
    </source>
</evidence>
<dbReference type="FunFam" id="1.10.3820.10:FF:000001">
    <property type="entry name" value="Cytochrome c-type protein"/>
    <property type="match status" value="1"/>
</dbReference>
<keyword evidence="7 15" id="KW-0349">Heme</keyword>
<dbReference type="PIRSF" id="PIRSF000014">
    <property type="entry name" value="4_hem_cytch_TorC"/>
    <property type="match status" value="1"/>
</dbReference>
<keyword evidence="11 18" id="KW-1133">Transmembrane helix</keyword>
<evidence type="ECO:0000256" key="11">
    <source>
        <dbReference type="ARBA" id="ARBA00022989"/>
    </source>
</evidence>
<feature type="binding site" description="covalent" evidence="16">
    <location>
        <position position="52"/>
    </location>
    <ligand>
        <name>heme</name>
        <dbReference type="ChEBI" id="CHEBI:30413"/>
        <label>1</label>
    </ligand>
</feature>
<dbReference type="InterPro" id="IPR005126">
    <property type="entry name" value="NapC/NirT_cyt_c_N"/>
</dbReference>
<protein>
    <recommendedName>
        <fullName evidence="15">Cytochrome c-type protein</fullName>
    </recommendedName>
</protein>
<keyword evidence="10 15" id="KW-0249">Electron transport</keyword>
<keyword evidence="12 15" id="KW-0408">Iron</keyword>
<dbReference type="InterPro" id="IPR036280">
    <property type="entry name" value="Multihaem_cyt_sf"/>
</dbReference>
<feature type="binding site" description="covalent" evidence="16">
    <location>
        <position position="82"/>
    </location>
    <ligand>
        <name>heme</name>
        <dbReference type="ChEBI" id="CHEBI:30413"/>
        <label>2</label>
    </ligand>
</feature>
<feature type="binding site" description="covalent" evidence="16">
    <location>
        <position position="142"/>
    </location>
    <ligand>
        <name>heme</name>
        <dbReference type="ChEBI" id="CHEBI:30413"/>
        <label>3</label>
    </ligand>
</feature>
<evidence type="ECO:0000256" key="8">
    <source>
        <dbReference type="ARBA" id="ARBA00022692"/>
    </source>
</evidence>
<dbReference type="Pfam" id="PF03264">
    <property type="entry name" value="Cytochrom_NNT"/>
    <property type="match status" value="1"/>
</dbReference>
<comment type="similarity">
    <text evidence="2 15">Belongs to the TorC/TorY family.</text>
</comment>
<feature type="binding site" description="covalent" evidence="16">
    <location>
        <position position="336"/>
    </location>
    <ligand>
        <name>heme</name>
        <dbReference type="ChEBI" id="CHEBI:30413"/>
        <label>5</label>
    </ligand>
</feature>
<dbReference type="OrthoDB" id="7360653at2"/>
<dbReference type="GO" id="GO:0005506">
    <property type="term" value="F:iron ion binding"/>
    <property type="evidence" value="ECO:0007669"/>
    <property type="project" value="UniProtKB-UniRule"/>
</dbReference>
<feature type="binding site" description="covalent" evidence="16">
    <location>
        <position position="171"/>
    </location>
    <ligand>
        <name>heme</name>
        <dbReference type="ChEBI" id="CHEBI:30413"/>
        <label>4</label>
    </ligand>
</feature>
<keyword evidence="8 18" id="KW-0812">Transmembrane</keyword>
<sequence length="392" mass="44070">MFGRIWRTLWRPTSKYALGAVLIVGAIGGVVFWGGFNTFMEYTNTLEFCISCHEMRDNVYAEYTETVHYKNASGVRAICSDCHVPKPWTAKLIRKVQASNELLHKVLGTIDTKEKFQDHRLEMAQRVWDTMKSNDSRECRNCHSFETMDFHKQSTKASKQMQAAMKAGDTCIDCHKGIAHKMPDMTAGYLAMFKDLKAAAKGGDGGADTLYTLETQAYYLTEDAAKGGGKAAGRLLAATEVSVLERDGDLLKVRVDGWQQDQVDQVIYALRGHRIFSATASKDGVEAIQRHKTEVDPDTDLTWHQVSIEGWIKSGAVIADQQKLWDYGKEMYTSSCSVCHSLPEKDHLLANQWIGSLKAMKRFIVLDTEQYRFLQKYLQFHAKDTGGADAHG</sequence>
<keyword evidence="4 15" id="KW-0813">Transport</keyword>
<dbReference type="SUPFAM" id="SSF48695">
    <property type="entry name" value="Multiheme cytochromes"/>
    <property type="match status" value="1"/>
</dbReference>
<feature type="domain" description="NapC/NirT cytochrome c N-terminal" evidence="19">
    <location>
        <begin position="12"/>
        <end position="185"/>
    </location>
</feature>
<dbReference type="RefSeq" id="WP_111432576.1">
    <property type="nucleotide sequence ID" value="NZ_JACIGG010000006.1"/>
</dbReference>
<evidence type="ECO:0000256" key="17">
    <source>
        <dbReference type="PIRSR" id="PIRSR000014-2"/>
    </source>
</evidence>
<feature type="binding site" description="covalent" evidence="16">
    <location>
        <position position="79"/>
    </location>
    <ligand>
        <name>heme</name>
        <dbReference type="ChEBI" id="CHEBI:30413"/>
        <label>2</label>
    </ligand>
</feature>
<gene>
    <name evidence="20" type="primary">torC</name>
    <name evidence="20" type="ORF">CH339_01855</name>
</gene>
<dbReference type="GO" id="GO:0009276">
    <property type="term" value="C:Gram-negative-bacterium-type cell wall"/>
    <property type="evidence" value="ECO:0007669"/>
    <property type="project" value="UniProtKB-UniRule"/>
</dbReference>
<evidence type="ECO:0000256" key="18">
    <source>
        <dbReference type="SAM" id="Phobius"/>
    </source>
</evidence>
<keyword evidence="13 15" id="KW-0472">Membrane</keyword>
<keyword evidence="6 15" id="KW-0997">Cell inner membrane</keyword>
<accession>A0A327JW20</accession>
<feature type="binding site" description="covalent" evidence="16">
    <location>
        <position position="339"/>
    </location>
    <ligand>
        <name>heme</name>
        <dbReference type="ChEBI" id="CHEBI:30413"/>
        <label>5</label>
    </ligand>
</feature>
<dbReference type="GO" id="GO:0009061">
    <property type="term" value="P:anaerobic respiration"/>
    <property type="evidence" value="ECO:0007669"/>
    <property type="project" value="TreeGrafter"/>
</dbReference>
<keyword evidence="9 15" id="KW-0479">Metal-binding</keyword>
<feature type="binding site" description="axial binding residue" evidence="17">
    <location>
        <position position="83"/>
    </location>
    <ligand>
        <name>heme</name>
        <dbReference type="ChEBI" id="CHEBI:30413"/>
        <label>2</label>
    </ligand>
    <ligandPart>
        <name>Fe</name>
        <dbReference type="ChEBI" id="CHEBI:18248"/>
    </ligandPart>
</feature>
<comment type="PTM">
    <text evidence="16">Binds 5 heme groups per subunit.</text>
</comment>
<dbReference type="GO" id="GO:0020037">
    <property type="term" value="F:heme binding"/>
    <property type="evidence" value="ECO:0007669"/>
    <property type="project" value="UniProtKB-UniRule"/>
</dbReference>
<feature type="transmembrane region" description="Helical" evidence="18">
    <location>
        <begin position="16"/>
        <end position="36"/>
    </location>
</feature>
<evidence type="ECO:0000256" key="4">
    <source>
        <dbReference type="ARBA" id="ARBA00022448"/>
    </source>
</evidence>
<evidence type="ECO:0000256" key="2">
    <source>
        <dbReference type="ARBA" id="ARBA00006417"/>
    </source>
</evidence>
<feature type="binding site" description="axial binding residue" evidence="17">
    <location>
        <position position="143"/>
    </location>
    <ligand>
        <name>heme</name>
        <dbReference type="ChEBI" id="CHEBI:30413"/>
        <label>3</label>
    </ligand>
    <ligandPart>
        <name>Fe</name>
        <dbReference type="ChEBI" id="CHEBI:18248"/>
    </ligandPart>
</feature>
<comment type="subcellular location">
    <subcellularLocation>
        <location evidence="1">Cell inner membrane</location>
        <topology evidence="1">Single-pass type II membrane protein</topology>
    </subcellularLocation>
</comment>
<feature type="binding site" description="covalent" evidence="16">
    <location>
        <position position="174"/>
    </location>
    <ligand>
        <name>heme</name>
        <dbReference type="ChEBI" id="CHEBI:30413"/>
        <label>4</label>
    </ligand>
</feature>
<evidence type="ECO:0000256" key="6">
    <source>
        <dbReference type="ARBA" id="ARBA00022519"/>
    </source>
</evidence>
<evidence type="ECO:0000256" key="12">
    <source>
        <dbReference type="ARBA" id="ARBA00023004"/>
    </source>
</evidence>
<dbReference type="NCBIfam" id="TIGR02162">
    <property type="entry name" value="torC"/>
    <property type="match status" value="1"/>
</dbReference>